<organism evidence="2 3">
    <name type="scientific">Aliiroseovarius salicola</name>
    <dbReference type="NCBI Taxonomy" id="3009082"/>
    <lineage>
        <taxon>Bacteria</taxon>
        <taxon>Pseudomonadati</taxon>
        <taxon>Pseudomonadota</taxon>
        <taxon>Alphaproteobacteria</taxon>
        <taxon>Rhodobacterales</taxon>
        <taxon>Paracoccaceae</taxon>
        <taxon>Aliiroseovarius</taxon>
    </lineage>
</organism>
<proteinExistence type="predicted"/>
<sequence length="83" mass="8719">MIIACIADNTGRAGPHARRALAILDLGCVVGFGVLCFEPLLLLIYLFGIGTLGATILITLFALPLIVLAILALRAFHPTSETS</sequence>
<reference evidence="2 3" key="1">
    <citation type="submission" date="2023-01" db="EMBL/GenBank/DDBJ databases">
        <authorList>
            <person name="Yoon J.-W."/>
        </authorList>
    </citation>
    <scope>NUCLEOTIDE SEQUENCE [LARGE SCALE GENOMIC DNA]</scope>
    <source>
        <strain evidence="2 3">KMU-50</strain>
    </source>
</reference>
<keyword evidence="1" id="KW-0472">Membrane</keyword>
<feature type="transmembrane region" description="Helical" evidence="1">
    <location>
        <begin position="52"/>
        <end position="73"/>
    </location>
</feature>
<feature type="transmembrane region" description="Helical" evidence="1">
    <location>
        <begin position="21"/>
        <end position="46"/>
    </location>
</feature>
<keyword evidence="3" id="KW-1185">Reference proteome</keyword>
<evidence type="ECO:0000313" key="2">
    <source>
        <dbReference type="EMBL" id="MDA5092752.1"/>
    </source>
</evidence>
<dbReference type="RefSeq" id="WP_271052295.1">
    <property type="nucleotide sequence ID" value="NZ_JAQIIO010000001.1"/>
</dbReference>
<protein>
    <recommendedName>
        <fullName evidence="4">MFS transporter</fullName>
    </recommendedName>
</protein>
<accession>A0ABT4VWZ0</accession>
<evidence type="ECO:0008006" key="4">
    <source>
        <dbReference type="Google" id="ProtNLM"/>
    </source>
</evidence>
<dbReference type="EMBL" id="JAQIIO010000001">
    <property type="protein sequence ID" value="MDA5092752.1"/>
    <property type="molecule type" value="Genomic_DNA"/>
</dbReference>
<comment type="caution">
    <text evidence="2">The sequence shown here is derived from an EMBL/GenBank/DDBJ whole genome shotgun (WGS) entry which is preliminary data.</text>
</comment>
<keyword evidence="1" id="KW-0812">Transmembrane</keyword>
<name>A0ABT4VWZ0_9RHOB</name>
<evidence type="ECO:0000313" key="3">
    <source>
        <dbReference type="Proteomes" id="UP001528040"/>
    </source>
</evidence>
<keyword evidence="1" id="KW-1133">Transmembrane helix</keyword>
<evidence type="ECO:0000256" key="1">
    <source>
        <dbReference type="SAM" id="Phobius"/>
    </source>
</evidence>
<gene>
    <name evidence="2" type="ORF">O2N63_01460</name>
</gene>
<dbReference type="Proteomes" id="UP001528040">
    <property type="component" value="Unassembled WGS sequence"/>
</dbReference>